<dbReference type="Proteomes" id="UP000583929">
    <property type="component" value="Unassembled WGS sequence"/>
</dbReference>
<sequence length="48" mass="5491">MLLYRNDIGLPVERKPLLCVLGVPNHMTYADFLPVLRFFCASYFGNAD</sequence>
<organism evidence="2 3">
    <name type="scientific">Cannabis sativa</name>
    <name type="common">Hemp</name>
    <name type="synonym">Marijuana</name>
    <dbReference type="NCBI Taxonomy" id="3483"/>
    <lineage>
        <taxon>Eukaryota</taxon>
        <taxon>Viridiplantae</taxon>
        <taxon>Streptophyta</taxon>
        <taxon>Embryophyta</taxon>
        <taxon>Tracheophyta</taxon>
        <taxon>Spermatophyta</taxon>
        <taxon>Magnoliopsida</taxon>
        <taxon>eudicotyledons</taxon>
        <taxon>Gunneridae</taxon>
        <taxon>Pentapetalae</taxon>
        <taxon>rosids</taxon>
        <taxon>fabids</taxon>
        <taxon>Rosales</taxon>
        <taxon>Cannabaceae</taxon>
        <taxon>Cannabis</taxon>
    </lineage>
</organism>
<accession>A0A7J6FAM6</accession>
<name>A0A7J6FAM6_CANSA</name>
<proteinExistence type="predicted"/>
<gene>
    <name evidence="2" type="ORF">G4B88_011068</name>
</gene>
<dbReference type="EMBL" id="JAATIQ010000243">
    <property type="protein sequence ID" value="KAF4367767.1"/>
    <property type="molecule type" value="Genomic_DNA"/>
</dbReference>
<evidence type="ECO:0000259" key="1">
    <source>
        <dbReference type="Pfam" id="PF07576"/>
    </source>
</evidence>
<protein>
    <recommendedName>
        <fullName evidence="1">BRCA1-associated 2/ETP1 RRM domain-containing protein</fullName>
    </recommendedName>
</protein>
<dbReference type="AlphaFoldDB" id="A0A7J6FAM6"/>
<feature type="domain" description="BRCA1-associated 2/ETP1 RRM" evidence="1">
    <location>
        <begin position="11"/>
        <end position="39"/>
    </location>
</feature>
<comment type="caution">
    <text evidence="2">The sequence shown here is derived from an EMBL/GenBank/DDBJ whole genome shotgun (WGS) entry which is preliminary data.</text>
</comment>
<reference evidence="2 3" key="1">
    <citation type="journal article" date="2020" name="bioRxiv">
        <title>Sequence and annotation of 42 cannabis genomes reveals extensive copy number variation in cannabinoid synthesis and pathogen resistance genes.</title>
        <authorList>
            <person name="Mckernan K.J."/>
            <person name="Helbert Y."/>
            <person name="Kane L.T."/>
            <person name="Ebling H."/>
            <person name="Zhang L."/>
            <person name="Liu B."/>
            <person name="Eaton Z."/>
            <person name="Mclaughlin S."/>
            <person name="Kingan S."/>
            <person name="Baybayan P."/>
            <person name="Concepcion G."/>
            <person name="Jordan M."/>
            <person name="Riva A."/>
            <person name="Barbazuk W."/>
            <person name="Harkins T."/>
        </authorList>
    </citation>
    <scope>NUCLEOTIDE SEQUENCE [LARGE SCALE GENOMIC DNA]</scope>
    <source>
        <strain evidence="3">cv. Jamaican Lion 4</strain>
        <tissue evidence="2">Leaf</tissue>
    </source>
</reference>
<dbReference type="Pfam" id="PF07576">
    <property type="entry name" value="BRAP2"/>
    <property type="match status" value="1"/>
</dbReference>
<evidence type="ECO:0000313" key="2">
    <source>
        <dbReference type="EMBL" id="KAF4367767.1"/>
    </source>
</evidence>
<dbReference type="InterPro" id="IPR011422">
    <property type="entry name" value="BRAP2/ETP1_RRM"/>
</dbReference>
<keyword evidence="3" id="KW-1185">Reference proteome</keyword>
<evidence type="ECO:0000313" key="3">
    <source>
        <dbReference type="Proteomes" id="UP000583929"/>
    </source>
</evidence>